<keyword evidence="2" id="KW-1185">Reference proteome</keyword>
<protein>
    <submittedName>
        <fullName evidence="1">Guanylate cyc 2 domain containing protein</fullName>
    </submittedName>
</protein>
<proteinExistence type="predicted"/>
<dbReference type="Pfam" id="PF09778">
    <property type="entry name" value="Guanylate_cyc_2"/>
    <property type="match status" value="1"/>
</dbReference>
<dbReference type="STRING" id="1661398.A0A482WDD9"/>
<evidence type="ECO:0000313" key="2">
    <source>
        <dbReference type="Proteomes" id="UP000292052"/>
    </source>
</evidence>
<dbReference type="PANTHER" id="PTHR31400">
    <property type="entry name" value="GUANYLYL CYCLASE DOMAIN CONTAINING PROTEIN 1 GUCD1"/>
    <property type="match status" value="1"/>
</dbReference>
<dbReference type="EMBL" id="QDEB01008017">
    <property type="protein sequence ID" value="RZC42443.1"/>
    <property type="molecule type" value="Genomic_DNA"/>
</dbReference>
<dbReference type="Proteomes" id="UP000292052">
    <property type="component" value="Unassembled WGS sequence"/>
</dbReference>
<dbReference type="OrthoDB" id="206796at2759"/>
<accession>A0A482WDD9</accession>
<evidence type="ECO:0000313" key="1">
    <source>
        <dbReference type="EMBL" id="RZC42443.1"/>
    </source>
</evidence>
<dbReference type="PANTHER" id="PTHR31400:SF1">
    <property type="entry name" value="PROTEIN GUCD1"/>
    <property type="match status" value="1"/>
</dbReference>
<organism evidence="1 2">
    <name type="scientific">Asbolus verrucosus</name>
    <name type="common">Desert ironclad beetle</name>
    <dbReference type="NCBI Taxonomy" id="1661398"/>
    <lineage>
        <taxon>Eukaryota</taxon>
        <taxon>Metazoa</taxon>
        <taxon>Ecdysozoa</taxon>
        <taxon>Arthropoda</taxon>
        <taxon>Hexapoda</taxon>
        <taxon>Insecta</taxon>
        <taxon>Pterygota</taxon>
        <taxon>Neoptera</taxon>
        <taxon>Endopterygota</taxon>
        <taxon>Coleoptera</taxon>
        <taxon>Polyphaga</taxon>
        <taxon>Cucujiformia</taxon>
        <taxon>Tenebrionidae</taxon>
        <taxon>Pimeliinae</taxon>
        <taxon>Asbolus</taxon>
    </lineage>
</organism>
<dbReference type="AlphaFoldDB" id="A0A482WDD9"/>
<dbReference type="InterPro" id="IPR018616">
    <property type="entry name" value="GUCD1"/>
</dbReference>
<dbReference type="Gene3D" id="3.90.70.10">
    <property type="entry name" value="Cysteine proteinases"/>
    <property type="match status" value="1"/>
</dbReference>
<gene>
    <name evidence="1" type="ORF">BDFB_000596</name>
</gene>
<comment type="caution">
    <text evidence="1">The sequence shown here is derived from an EMBL/GenBank/DDBJ whole genome shotgun (WGS) entry which is preliminary data.</text>
</comment>
<name>A0A482WDD9_ASBVE</name>
<reference evidence="1 2" key="1">
    <citation type="submission" date="2017-03" db="EMBL/GenBank/DDBJ databases">
        <title>Genome of the blue death feigning beetle - Asbolus verrucosus.</title>
        <authorList>
            <person name="Rider S.D."/>
        </authorList>
    </citation>
    <scope>NUCLEOTIDE SEQUENCE [LARGE SCALE GENOMIC DNA]</scope>
    <source>
        <strain evidence="1">Butters</strain>
        <tissue evidence="1">Head and leg muscle</tissue>
    </source>
</reference>
<sequence>MRRKLLLKPGQPERLHIQLLHFKQKYNWDCGISCVLMVLPKRQRQHLLKNFVKICKKEGFYGSTWTIDLCYLLKRYGINHVYYTVTLGVHPGYRGNSFYNNILTKDESRINRRFETAKSDGVVIERASVTCATILDHLINGPVIVLTNARLLNCDVCKLNKISTELRKCIPWPISYQGHFIVLCGYDLNSRKVYYRNPSFADRVCIMSVETLEEARKSYGTDEDVILVYT</sequence>